<accession>A0ABS8WU19</accession>
<sequence length="295" mass="33646">MKFECYLLVHSTIMDLPCILIDLLNGSVKSHITDLVLDPQTFTRYIFKIKQKKRSHVSVVSMEIPYADTPHRKKRKSIRTSSFGTIVMTGVSPSPPHPDLILDVVIIEEYEDTYEETLFLKKPRSSLAKDSASSSLKSPIMTQSNETDLPTLLWPVGIAKYLLSLISDLEKDKMKDLSEYCLFNKGMHATARAEILIDEGLQLSLRNNKDLKAQLNLQECDILALKVEISRRMEETVFTIQIANLKVDLKKSKSEHALAFQELDLAGRERESYSLQAEQLLSEMNTLKEFHLTQE</sequence>
<comment type="caution">
    <text evidence="1">The sequence shown here is derived from an EMBL/GenBank/DDBJ whole genome shotgun (WGS) entry which is preliminary data.</text>
</comment>
<dbReference type="EMBL" id="JACEIK010011220">
    <property type="protein sequence ID" value="MCE3215538.1"/>
    <property type="molecule type" value="Genomic_DNA"/>
</dbReference>
<proteinExistence type="predicted"/>
<gene>
    <name evidence="1" type="ORF">HAX54_002754</name>
</gene>
<dbReference type="Proteomes" id="UP000823775">
    <property type="component" value="Unassembled WGS sequence"/>
</dbReference>
<reference evidence="1 2" key="1">
    <citation type="journal article" date="2021" name="BMC Genomics">
        <title>Datura genome reveals duplications of psychoactive alkaloid biosynthetic genes and high mutation rate following tissue culture.</title>
        <authorList>
            <person name="Rajewski A."/>
            <person name="Carter-House D."/>
            <person name="Stajich J."/>
            <person name="Litt A."/>
        </authorList>
    </citation>
    <scope>NUCLEOTIDE SEQUENCE [LARGE SCALE GENOMIC DNA]</scope>
    <source>
        <strain evidence="1">AR-01</strain>
    </source>
</reference>
<organism evidence="1 2">
    <name type="scientific">Datura stramonium</name>
    <name type="common">Jimsonweed</name>
    <name type="synonym">Common thornapple</name>
    <dbReference type="NCBI Taxonomy" id="4076"/>
    <lineage>
        <taxon>Eukaryota</taxon>
        <taxon>Viridiplantae</taxon>
        <taxon>Streptophyta</taxon>
        <taxon>Embryophyta</taxon>
        <taxon>Tracheophyta</taxon>
        <taxon>Spermatophyta</taxon>
        <taxon>Magnoliopsida</taxon>
        <taxon>eudicotyledons</taxon>
        <taxon>Gunneridae</taxon>
        <taxon>Pentapetalae</taxon>
        <taxon>asterids</taxon>
        <taxon>lamiids</taxon>
        <taxon>Solanales</taxon>
        <taxon>Solanaceae</taxon>
        <taxon>Solanoideae</taxon>
        <taxon>Datureae</taxon>
        <taxon>Datura</taxon>
    </lineage>
</organism>
<evidence type="ECO:0000313" key="1">
    <source>
        <dbReference type="EMBL" id="MCE3215538.1"/>
    </source>
</evidence>
<feature type="non-terminal residue" evidence="1">
    <location>
        <position position="295"/>
    </location>
</feature>
<evidence type="ECO:0000313" key="2">
    <source>
        <dbReference type="Proteomes" id="UP000823775"/>
    </source>
</evidence>
<name>A0ABS8WU19_DATST</name>
<keyword evidence="2" id="KW-1185">Reference proteome</keyword>
<protein>
    <submittedName>
        <fullName evidence="1">Uncharacterized protein</fullName>
    </submittedName>
</protein>